<dbReference type="Proteomes" id="UP000271974">
    <property type="component" value="Unassembled WGS sequence"/>
</dbReference>
<feature type="transmembrane region" description="Helical" evidence="5">
    <location>
        <begin position="273"/>
        <end position="293"/>
    </location>
</feature>
<feature type="transmembrane region" description="Helical" evidence="5">
    <location>
        <begin position="162"/>
        <end position="183"/>
    </location>
</feature>
<dbReference type="Pfam" id="PF10324">
    <property type="entry name" value="7TM_GPCR_Srw"/>
    <property type="match status" value="1"/>
</dbReference>
<feature type="transmembrane region" description="Helical" evidence="5">
    <location>
        <begin position="313"/>
        <end position="339"/>
    </location>
</feature>
<evidence type="ECO:0000259" key="6">
    <source>
        <dbReference type="PROSITE" id="PS50262"/>
    </source>
</evidence>
<evidence type="ECO:0000256" key="4">
    <source>
        <dbReference type="ARBA" id="ARBA00023136"/>
    </source>
</evidence>
<dbReference type="GO" id="GO:0008528">
    <property type="term" value="F:G protein-coupled peptide receptor activity"/>
    <property type="evidence" value="ECO:0007669"/>
    <property type="project" value="InterPro"/>
</dbReference>
<feature type="domain" description="G-protein coupled receptors family 1 profile" evidence="6">
    <location>
        <begin position="55"/>
        <end position="337"/>
    </location>
</feature>
<dbReference type="InterPro" id="IPR000276">
    <property type="entry name" value="GPCR_Rhodpsn"/>
</dbReference>
<evidence type="ECO:0000256" key="5">
    <source>
        <dbReference type="SAM" id="Phobius"/>
    </source>
</evidence>
<dbReference type="PANTHER" id="PTHR46641">
    <property type="entry name" value="FMRFAMIDE RECEPTOR-RELATED"/>
    <property type="match status" value="1"/>
</dbReference>
<dbReference type="InterPro" id="IPR052954">
    <property type="entry name" value="GPCR-Ligand_Int"/>
</dbReference>
<organism evidence="7 8">
    <name type="scientific">Elysia chlorotica</name>
    <name type="common">Eastern emerald elysia</name>
    <name type="synonym">Sea slug</name>
    <dbReference type="NCBI Taxonomy" id="188477"/>
    <lineage>
        <taxon>Eukaryota</taxon>
        <taxon>Metazoa</taxon>
        <taxon>Spiralia</taxon>
        <taxon>Lophotrochozoa</taxon>
        <taxon>Mollusca</taxon>
        <taxon>Gastropoda</taxon>
        <taxon>Heterobranchia</taxon>
        <taxon>Euthyneura</taxon>
        <taxon>Panpulmonata</taxon>
        <taxon>Sacoglossa</taxon>
        <taxon>Placobranchoidea</taxon>
        <taxon>Plakobranchidae</taxon>
        <taxon>Elysia</taxon>
    </lineage>
</organism>
<sequence>MDQGATNCSDSGANQTVSACTQLDAFGQHLERIYLMLMPCIFFTASAIGVVGVIGNILNILVFAKLGFAETINISYVALAVSDLFCVLSTMASAFIFTPAMQALLQYYRVQVDLPRFANFTCILPQTAFSRTTAFLTAWISLERCLCVLFPTRVRLIITRRVTKMVVFAMFVLGCIPAVIVYFTMETGWSFDPATNTTILLIYHSFKNGNNVYHSISTILYNAVYPVLSWIMVTTCTIFLVTKLKNSAKWRKANAHIDSDPNQGKARRSETRITKTVVMIACVFIVCSLPISLQNLVSLAFRHVYSTYGSLRPLFVVNTGFAVVFSEINSSLNIIFYLISGAKFRITLKQMFFKK</sequence>
<protein>
    <recommendedName>
        <fullName evidence="6">G-protein coupled receptors family 1 profile domain-containing protein</fullName>
    </recommendedName>
</protein>
<gene>
    <name evidence="7" type="ORF">EGW08_006328</name>
</gene>
<reference evidence="7 8" key="1">
    <citation type="submission" date="2019-01" db="EMBL/GenBank/DDBJ databases">
        <title>A draft genome assembly of the solar-powered sea slug Elysia chlorotica.</title>
        <authorList>
            <person name="Cai H."/>
            <person name="Li Q."/>
            <person name="Fang X."/>
            <person name="Li J."/>
            <person name="Curtis N.E."/>
            <person name="Altenburger A."/>
            <person name="Shibata T."/>
            <person name="Feng M."/>
            <person name="Maeda T."/>
            <person name="Schwartz J.A."/>
            <person name="Shigenobu S."/>
            <person name="Lundholm N."/>
            <person name="Nishiyama T."/>
            <person name="Yang H."/>
            <person name="Hasebe M."/>
            <person name="Li S."/>
            <person name="Pierce S.K."/>
            <person name="Wang J."/>
        </authorList>
    </citation>
    <scope>NUCLEOTIDE SEQUENCE [LARGE SCALE GENOMIC DNA]</scope>
    <source>
        <strain evidence="7">EC2010</strain>
        <tissue evidence="7">Whole organism of an adult</tissue>
    </source>
</reference>
<dbReference type="PRINTS" id="PR00237">
    <property type="entry name" value="GPCRRHODOPSN"/>
</dbReference>
<dbReference type="InterPro" id="IPR019427">
    <property type="entry name" value="7TM_GPCR_serpentine_rcpt_Srw"/>
</dbReference>
<dbReference type="InterPro" id="IPR017452">
    <property type="entry name" value="GPCR_Rhodpsn_7TM"/>
</dbReference>
<dbReference type="GO" id="GO:0016020">
    <property type="term" value="C:membrane"/>
    <property type="evidence" value="ECO:0007669"/>
    <property type="project" value="UniProtKB-SubCell"/>
</dbReference>
<dbReference type="Gene3D" id="1.20.1070.10">
    <property type="entry name" value="Rhodopsin 7-helix transmembrane proteins"/>
    <property type="match status" value="1"/>
</dbReference>
<evidence type="ECO:0000313" key="7">
    <source>
        <dbReference type="EMBL" id="RUS85925.1"/>
    </source>
</evidence>
<name>A0A3S1C8I5_ELYCH</name>
<keyword evidence="3 5" id="KW-1133">Transmembrane helix</keyword>
<proteinExistence type="predicted"/>
<dbReference type="AlphaFoldDB" id="A0A3S1C8I5"/>
<dbReference type="SUPFAM" id="SSF81321">
    <property type="entry name" value="Family A G protein-coupled receptor-like"/>
    <property type="match status" value="1"/>
</dbReference>
<keyword evidence="4 5" id="KW-0472">Membrane</keyword>
<keyword evidence="2 5" id="KW-0812">Transmembrane</keyword>
<keyword evidence="8" id="KW-1185">Reference proteome</keyword>
<comment type="subcellular location">
    <subcellularLocation>
        <location evidence="1">Membrane</location>
    </subcellularLocation>
</comment>
<feature type="transmembrane region" description="Helical" evidence="5">
    <location>
        <begin position="223"/>
        <end position="242"/>
    </location>
</feature>
<evidence type="ECO:0000256" key="3">
    <source>
        <dbReference type="ARBA" id="ARBA00022989"/>
    </source>
</evidence>
<dbReference type="EMBL" id="RQTK01000156">
    <property type="protein sequence ID" value="RUS85925.1"/>
    <property type="molecule type" value="Genomic_DNA"/>
</dbReference>
<comment type="caution">
    <text evidence="7">The sequence shown here is derived from an EMBL/GenBank/DDBJ whole genome shotgun (WGS) entry which is preliminary data.</text>
</comment>
<evidence type="ECO:0000313" key="8">
    <source>
        <dbReference type="Proteomes" id="UP000271974"/>
    </source>
</evidence>
<evidence type="ECO:0000256" key="1">
    <source>
        <dbReference type="ARBA" id="ARBA00004370"/>
    </source>
</evidence>
<feature type="transmembrane region" description="Helical" evidence="5">
    <location>
        <begin position="33"/>
        <end position="64"/>
    </location>
</feature>
<feature type="transmembrane region" description="Helical" evidence="5">
    <location>
        <begin position="76"/>
        <end position="97"/>
    </location>
</feature>
<dbReference type="PROSITE" id="PS50262">
    <property type="entry name" value="G_PROTEIN_RECEP_F1_2"/>
    <property type="match status" value="1"/>
</dbReference>
<dbReference type="PANTHER" id="PTHR46641:SF2">
    <property type="entry name" value="FMRFAMIDE RECEPTOR"/>
    <property type="match status" value="1"/>
</dbReference>
<evidence type="ECO:0000256" key="2">
    <source>
        <dbReference type="ARBA" id="ARBA00022692"/>
    </source>
</evidence>
<dbReference type="OrthoDB" id="6126859at2759"/>
<accession>A0A3S1C8I5</accession>